<evidence type="ECO:0000256" key="10">
    <source>
        <dbReference type="RuleBase" id="RU361115"/>
    </source>
</evidence>
<evidence type="ECO:0000256" key="5">
    <source>
        <dbReference type="ARBA" id="ARBA00022832"/>
    </source>
</evidence>
<evidence type="ECO:0000256" key="2">
    <source>
        <dbReference type="ARBA" id="ARBA00022516"/>
    </source>
</evidence>
<evidence type="ECO:0000256" key="3">
    <source>
        <dbReference type="ARBA" id="ARBA00022679"/>
    </source>
</evidence>
<feature type="transmembrane region" description="Helical" evidence="10">
    <location>
        <begin position="234"/>
        <end position="251"/>
    </location>
</feature>
<dbReference type="EC" id="2.3.1.199" evidence="10"/>
<reference evidence="12" key="1">
    <citation type="submission" date="2025-08" db="UniProtKB">
        <authorList>
            <consortium name="RefSeq"/>
        </authorList>
    </citation>
    <scope>IDENTIFICATION</scope>
</reference>
<organism evidence="11 12">
    <name type="scientific">Cephus cinctus</name>
    <name type="common">Wheat stem sawfly</name>
    <dbReference type="NCBI Taxonomy" id="211228"/>
    <lineage>
        <taxon>Eukaryota</taxon>
        <taxon>Metazoa</taxon>
        <taxon>Ecdysozoa</taxon>
        <taxon>Arthropoda</taxon>
        <taxon>Hexapoda</taxon>
        <taxon>Insecta</taxon>
        <taxon>Pterygota</taxon>
        <taxon>Neoptera</taxon>
        <taxon>Endopterygota</taxon>
        <taxon>Hymenoptera</taxon>
        <taxon>Cephoidea</taxon>
        <taxon>Cephidae</taxon>
        <taxon>Cephus</taxon>
    </lineage>
</organism>
<keyword evidence="7 10" id="KW-0443">Lipid metabolism</keyword>
<feature type="transmembrane region" description="Helical" evidence="10">
    <location>
        <begin position="205"/>
        <end position="222"/>
    </location>
</feature>
<feature type="transmembrane region" description="Helical" evidence="10">
    <location>
        <begin position="110"/>
        <end position="130"/>
    </location>
</feature>
<name>A0AAJ7C1F0_CEPCN</name>
<dbReference type="Proteomes" id="UP000694920">
    <property type="component" value="Unplaced"/>
</dbReference>
<keyword evidence="3 10" id="KW-0808">Transferase</keyword>
<dbReference type="GO" id="GO:0030148">
    <property type="term" value="P:sphingolipid biosynthetic process"/>
    <property type="evidence" value="ECO:0007669"/>
    <property type="project" value="TreeGrafter"/>
</dbReference>
<dbReference type="PANTHER" id="PTHR11157">
    <property type="entry name" value="FATTY ACID ACYL TRANSFERASE-RELATED"/>
    <property type="match status" value="1"/>
</dbReference>
<evidence type="ECO:0000313" key="11">
    <source>
        <dbReference type="Proteomes" id="UP000694920"/>
    </source>
</evidence>
<gene>
    <name evidence="12" type="primary">LOC107269583</name>
</gene>
<keyword evidence="4 10" id="KW-0812">Transmembrane</keyword>
<evidence type="ECO:0000256" key="4">
    <source>
        <dbReference type="ARBA" id="ARBA00022692"/>
    </source>
</evidence>
<comment type="subcellular location">
    <subcellularLocation>
        <location evidence="1">Membrane</location>
        <topology evidence="1">Multi-pass membrane protein</topology>
    </subcellularLocation>
</comment>
<dbReference type="GO" id="GO:0042761">
    <property type="term" value="P:very long-chain fatty acid biosynthetic process"/>
    <property type="evidence" value="ECO:0007669"/>
    <property type="project" value="TreeGrafter"/>
</dbReference>
<evidence type="ECO:0000256" key="8">
    <source>
        <dbReference type="ARBA" id="ARBA00023136"/>
    </source>
</evidence>
<feature type="transmembrane region" description="Helical" evidence="10">
    <location>
        <begin position="23"/>
        <end position="43"/>
    </location>
</feature>
<dbReference type="KEGG" id="ccin:107269583"/>
<dbReference type="GO" id="GO:0019367">
    <property type="term" value="P:fatty acid elongation, saturated fatty acid"/>
    <property type="evidence" value="ECO:0007669"/>
    <property type="project" value="TreeGrafter"/>
</dbReference>
<dbReference type="GO" id="GO:0005789">
    <property type="term" value="C:endoplasmic reticulum membrane"/>
    <property type="evidence" value="ECO:0007669"/>
    <property type="project" value="TreeGrafter"/>
</dbReference>
<keyword evidence="2 10" id="KW-0444">Lipid biosynthesis</keyword>
<dbReference type="RefSeq" id="XP_015599099.1">
    <property type="nucleotide sequence ID" value="XM_015743613.2"/>
</dbReference>
<keyword evidence="5 10" id="KW-0276">Fatty acid metabolism</keyword>
<dbReference type="PANTHER" id="PTHR11157:SF113">
    <property type="entry name" value="ELONGATION OF VERY LONG CHAIN FATTY ACIDS PROTEIN"/>
    <property type="match status" value="1"/>
</dbReference>
<keyword evidence="9 10" id="KW-0275">Fatty acid biosynthesis</keyword>
<keyword evidence="8 10" id="KW-0472">Membrane</keyword>
<accession>A0AAJ7C1F0</accession>
<dbReference type="GO" id="GO:0034626">
    <property type="term" value="P:fatty acid elongation, polyunsaturated fatty acid"/>
    <property type="evidence" value="ECO:0007669"/>
    <property type="project" value="TreeGrafter"/>
</dbReference>
<keyword evidence="11" id="KW-1185">Reference proteome</keyword>
<keyword evidence="6 10" id="KW-1133">Transmembrane helix</keyword>
<evidence type="ECO:0000256" key="7">
    <source>
        <dbReference type="ARBA" id="ARBA00023098"/>
    </source>
</evidence>
<dbReference type="GO" id="GO:0034625">
    <property type="term" value="P:fatty acid elongation, monounsaturated fatty acid"/>
    <property type="evidence" value="ECO:0007669"/>
    <property type="project" value="TreeGrafter"/>
</dbReference>
<dbReference type="Pfam" id="PF01151">
    <property type="entry name" value="ELO"/>
    <property type="match status" value="1"/>
</dbReference>
<dbReference type="GO" id="GO:0009922">
    <property type="term" value="F:fatty acid elongase activity"/>
    <property type="evidence" value="ECO:0007669"/>
    <property type="project" value="UniProtKB-EC"/>
</dbReference>
<dbReference type="AlphaFoldDB" id="A0AAJ7C1F0"/>
<dbReference type="GeneID" id="107269583"/>
<evidence type="ECO:0000256" key="9">
    <source>
        <dbReference type="ARBA" id="ARBA00023160"/>
    </source>
</evidence>
<evidence type="ECO:0000256" key="1">
    <source>
        <dbReference type="ARBA" id="ARBA00004141"/>
    </source>
</evidence>
<evidence type="ECO:0000256" key="6">
    <source>
        <dbReference type="ARBA" id="ARBA00022989"/>
    </source>
</evidence>
<evidence type="ECO:0000313" key="12">
    <source>
        <dbReference type="RefSeq" id="XP_015599099.1"/>
    </source>
</evidence>
<feature type="transmembrane region" description="Helical" evidence="10">
    <location>
        <begin position="166"/>
        <end position="184"/>
    </location>
</feature>
<feature type="transmembrane region" description="Helical" evidence="10">
    <location>
        <begin position="64"/>
        <end position="81"/>
    </location>
</feature>
<proteinExistence type="inferred from homology"/>
<comment type="similarity">
    <text evidence="10">Belongs to the ELO family.</text>
</comment>
<feature type="transmembrane region" description="Helical" evidence="10">
    <location>
        <begin position="142"/>
        <end position="160"/>
    </location>
</feature>
<sequence>MGFTELYNHYMIEKADVRTNDWFLIHSPIPLGLILISYLYFVLGCGPRYMKNRQPLSLKTYIKYYNIFQIVVNALLVYYVATSGWTTHINFGCVPFDYGTDPISIRLTHVIYWTFIVKIIDLSETAVFIFRKKNNQISGLHLYHHVTTCLFAWLSCKYWTSYMGSLTLLINCGVHVIMYTYYLLSSTGKPSIQGVLKVIKPYITIVQMVQFWVLLIHAFQGILPSCDIPKWSPILHILNLLINFFLFLNFYRSSYHKHKKSV</sequence>
<dbReference type="InterPro" id="IPR002076">
    <property type="entry name" value="ELO_fam"/>
</dbReference>
<comment type="catalytic activity">
    <reaction evidence="10">
        <text>a very-long-chain acyl-CoA + malonyl-CoA + H(+) = a very-long-chain 3-oxoacyl-CoA + CO2 + CoA</text>
        <dbReference type="Rhea" id="RHEA:32727"/>
        <dbReference type="ChEBI" id="CHEBI:15378"/>
        <dbReference type="ChEBI" id="CHEBI:16526"/>
        <dbReference type="ChEBI" id="CHEBI:57287"/>
        <dbReference type="ChEBI" id="CHEBI:57384"/>
        <dbReference type="ChEBI" id="CHEBI:90725"/>
        <dbReference type="ChEBI" id="CHEBI:90736"/>
        <dbReference type="EC" id="2.3.1.199"/>
    </reaction>
</comment>
<protein>
    <recommendedName>
        <fullName evidence="10">Elongation of very long chain fatty acids protein</fullName>
        <ecNumber evidence="10">2.3.1.199</ecNumber>
    </recommendedName>
    <alternativeName>
        <fullName evidence="10">Very-long-chain 3-oxoacyl-CoA synthase</fullName>
    </alternativeName>
</protein>